<dbReference type="Proteomes" id="UP000729701">
    <property type="component" value="Unassembled WGS sequence"/>
</dbReference>
<protein>
    <submittedName>
        <fullName evidence="5">Uncharacterized protein</fullName>
    </submittedName>
</protein>
<evidence type="ECO:0000313" key="6">
    <source>
        <dbReference type="Proteomes" id="UP000729701"/>
    </source>
</evidence>
<comment type="similarity">
    <text evidence="2">Belongs to the phycobiliprotein family.</text>
</comment>
<dbReference type="InterPro" id="IPR038719">
    <property type="entry name" value="Phycobilisome_asu/bsu_sf"/>
</dbReference>
<keyword evidence="3" id="KW-0157">Chromophore</keyword>
<evidence type="ECO:0000256" key="1">
    <source>
        <dbReference type="ARBA" id="ARBA00004445"/>
    </source>
</evidence>
<dbReference type="Gene3D" id="1.10.490.20">
    <property type="entry name" value="Phycocyanins"/>
    <property type="match status" value="1"/>
</dbReference>
<dbReference type="SUPFAM" id="SSF46458">
    <property type="entry name" value="Globin-like"/>
    <property type="match status" value="1"/>
</dbReference>
<dbReference type="GO" id="GO:0030089">
    <property type="term" value="C:phycobilisome"/>
    <property type="evidence" value="ECO:0007669"/>
    <property type="project" value="InterPro"/>
</dbReference>
<dbReference type="GO" id="GO:0031676">
    <property type="term" value="C:plasma membrane-derived thylakoid membrane"/>
    <property type="evidence" value="ECO:0007669"/>
    <property type="project" value="UniProtKB-SubCell"/>
</dbReference>
<dbReference type="InterPro" id="IPR012128">
    <property type="entry name" value="Phycobilisome_asu/bsu"/>
</dbReference>
<reference evidence="5" key="2">
    <citation type="journal article" date="2022" name="Microbiol. Resour. Announc.">
        <title>Metagenome Sequencing to Explore Phylogenomics of Terrestrial Cyanobacteria.</title>
        <authorList>
            <person name="Ward R.D."/>
            <person name="Stajich J.E."/>
            <person name="Johansen J.R."/>
            <person name="Huntemann M."/>
            <person name="Clum A."/>
            <person name="Foster B."/>
            <person name="Foster B."/>
            <person name="Roux S."/>
            <person name="Palaniappan K."/>
            <person name="Varghese N."/>
            <person name="Mukherjee S."/>
            <person name="Reddy T.B.K."/>
            <person name="Daum C."/>
            <person name="Copeland A."/>
            <person name="Chen I.A."/>
            <person name="Ivanova N.N."/>
            <person name="Kyrpides N.C."/>
            <person name="Shapiro N."/>
            <person name="Eloe-Fadrosh E.A."/>
            <person name="Pietrasiak N."/>
        </authorList>
    </citation>
    <scope>NUCLEOTIDE SEQUENCE</scope>
    <source>
        <strain evidence="5">GSE-NOS-MK-12-04C</strain>
    </source>
</reference>
<dbReference type="GO" id="GO:0015979">
    <property type="term" value="P:photosynthesis"/>
    <property type="evidence" value="ECO:0007669"/>
    <property type="project" value="InterPro"/>
</dbReference>
<dbReference type="InterPro" id="IPR009050">
    <property type="entry name" value="Globin-like_sf"/>
</dbReference>
<gene>
    <name evidence="5" type="ORF">KME60_33185</name>
</gene>
<evidence type="ECO:0000256" key="4">
    <source>
        <dbReference type="ARBA" id="ARBA00023307"/>
    </source>
</evidence>
<evidence type="ECO:0000313" key="5">
    <source>
        <dbReference type="EMBL" id="MBW4672152.1"/>
    </source>
</evidence>
<keyword evidence="4" id="KW-0089">Bile pigment</keyword>
<reference evidence="5" key="1">
    <citation type="submission" date="2021-05" db="EMBL/GenBank/DDBJ databases">
        <authorList>
            <person name="Pietrasiak N."/>
            <person name="Ward R."/>
            <person name="Stajich J.E."/>
            <person name="Kurbessoian T."/>
        </authorList>
    </citation>
    <scope>NUCLEOTIDE SEQUENCE</scope>
    <source>
        <strain evidence="5">GSE-NOS-MK-12-04C</strain>
    </source>
</reference>
<proteinExistence type="inferred from homology"/>
<evidence type="ECO:0000256" key="3">
    <source>
        <dbReference type="ARBA" id="ARBA00022991"/>
    </source>
</evidence>
<name>A0A951QTW0_9CYAN</name>
<sequence>MKEFSANSFKQNSQIVNKGGVESLALQWAKRYLQNLELDANDESNNTQNLVVVISQAGREKTSQKLMESLRSVSAKAWNKTEALLEGEIKRHRIDPNLINPWEIAADSFKIYQKTLDVYTQQAPLQQMSMVMKLAREGESLYEKALDLYTQKVAPIQLTTAISANVGELREKYTKDDPRLIGFVSMQFHYTSQMLLETLSPLERSLVASYFKVIDDHLYMPLQRAYQAAAKHDYDSNALSAVQQMLPVSTQIANKIAERIIELYPTYRSHTGLLSQPVVKTSTIRDVEMFQVYLWVCALEGSVAAIQQELFPLCVMLYPKLKVQWELIRQMLHLLGQEISDRLNSKQANTLMPYFQVLWHMFSPQVFGELGLEINSKKLDEDEFWKSLFA</sequence>
<comment type="subcellular location">
    <subcellularLocation>
        <location evidence="1">Cellular thylakoid membrane</location>
        <topology evidence="1">Peripheral membrane protein</topology>
        <orientation evidence="1">Cytoplasmic side</orientation>
    </subcellularLocation>
</comment>
<dbReference type="AlphaFoldDB" id="A0A951QTW0"/>
<dbReference type="EMBL" id="JAHHGZ010000064">
    <property type="protein sequence ID" value="MBW4672152.1"/>
    <property type="molecule type" value="Genomic_DNA"/>
</dbReference>
<accession>A0A951QTW0</accession>
<organism evidence="5 6">
    <name type="scientific">Cyanomargarita calcarea GSE-NOS-MK-12-04C</name>
    <dbReference type="NCBI Taxonomy" id="2839659"/>
    <lineage>
        <taxon>Bacteria</taxon>
        <taxon>Bacillati</taxon>
        <taxon>Cyanobacteriota</taxon>
        <taxon>Cyanophyceae</taxon>
        <taxon>Nostocales</taxon>
        <taxon>Cyanomargaritaceae</taxon>
        <taxon>Cyanomargarita</taxon>
    </lineage>
</organism>
<evidence type="ECO:0000256" key="2">
    <source>
        <dbReference type="ARBA" id="ARBA00008182"/>
    </source>
</evidence>
<comment type="caution">
    <text evidence="5">The sequence shown here is derived from an EMBL/GenBank/DDBJ whole genome shotgun (WGS) entry which is preliminary data.</text>
</comment>
<dbReference type="Pfam" id="PF00502">
    <property type="entry name" value="Phycobilisome"/>
    <property type="match status" value="1"/>
</dbReference>